<dbReference type="InterPro" id="IPR008984">
    <property type="entry name" value="SMAD_FHA_dom_sf"/>
</dbReference>
<feature type="compositionally biased region" description="Basic and acidic residues" evidence="1">
    <location>
        <begin position="867"/>
        <end position="883"/>
    </location>
</feature>
<feature type="compositionally biased region" description="Acidic residues" evidence="1">
    <location>
        <begin position="457"/>
        <end position="472"/>
    </location>
</feature>
<feature type="compositionally biased region" description="Basic and acidic residues" evidence="1">
    <location>
        <begin position="514"/>
        <end position="537"/>
    </location>
</feature>
<feature type="compositionally biased region" description="Polar residues" evidence="1">
    <location>
        <begin position="974"/>
        <end position="991"/>
    </location>
</feature>
<feature type="compositionally biased region" description="Low complexity" evidence="1">
    <location>
        <begin position="1266"/>
        <end position="1300"/>
    </location>
</feature>
<evidence type="ECO:0000259" key="2">
    <source>
        <dbReference type="PROSITE" id="PS50006"/>
    </source>
</evidence>
<evidence type="ECO:0000313" key="4">
    <source>
        <dbReference type="Proteomes" id="UP000663888"/>
    </source>
</evidence>
<feature type="compositionally biased region" description="Basic and acidic residues" evidence="1">
    <location>
        <begin position="648"/>
        <end position="660"/>
    </location>
</feature>
<feature type="compositionally biased region" description="Acidic residues" evidence="1">
    <location>
        <begin position="538"/>
        <end position="558"/>
    </location>
</feature>
<feature type="compositionally biased region" description="Acidic residues" evidence="1">
    <location>
        <begin position="852"/>
        <end position="866"/>
    </location>
</feature>
<feature type="compositionally biased region" description="Acidic residues" evidence="1">
    <location>
        <begin position="820"/>
        <end position="845"/>
    </location>
</feature>
<feature type="compositionally biased region" description="Basic and acidic residues" evidence="1">
    <location>
        <begin position="354"/>
        <end position="364"/>
    </location>
</feature>
<reference evidence="3" key="1">
    <citation type="submission" date="2021-01" db="EMBL/GenBank/DDBJ databases">
        <authorList>
            <person name="Kaushik A."/>
        </authorList>
    </citation>
    <scope>NUCLEOTIDE SEQUENCE</scope>
    <source>
        <strain evidence="3">AG4-R118</strain>
    </source>
</reference>
<feature type="compositionally biased region" description="Pro residues" evidence="1">
    <location>
        <begin position="313"/>
        <end position="325"/>
    </location>
</feature>
<proteinExistence type="predicted"/>
<feature type="compositionally biased region" description="Acidic residues" evidence="1">
    <location>
        <begin position="504"/>
        <end position="513"/>
    </location>
</feature>
<feature type="region of interest" description="Disordered" evidence="1">
    <location>
        <begin position="944"/>
        <end position="1307"/>
    </location>
</feature>
<evidence type="ECO:0000313" key="3">
    <source>
        <dbReference type="EMBL" id="CAE6467029.1"/>
    </source>
</evidence>
<dbReference type="PROSITE" id="PS50006">
    <property type="entry name" value="FHA_DOMAIN"/>
    <property type="match status" value="1"/>
</dbReference>
<dbReference type="Proteomes" id="UP000663888">
    <property type="component" value="Unassembled WGS sequence"/>
</dbReference>
<feature type="compositionally biased region" description="Basic and acidic residues" evidence="1">
    <location>
        <begin position="573"/>
        <end position="583"/>
    </location>
</feature>
<feature type="region of interest" description="Disordered" evidence="1">
    <location>
        <begin position="256"/>
        <end position="335"/>
    </location>
</feature>
<gene>
    <name evidence="3" type="ORF">RDB_LOCUS100481</name>
</gene>
<dbReference type="InterPro" id="IPR000253">
    <property type="entry name" value="FHA_dom"/>
</dbReference>
<dbReference type="EMBL" id="CAJMWX010001093">
    <property type="protein sequence ID" value="CAE6467029.1"/>
    <property type="molecule type" value="Genomic_DNA"/>
</dbReference>
<feature type="domain" description="FHA" evidence="2">
    <location>
        <begin position="34"/>
        <end position="82"/>
    </location>
</feature>
<feature type="compositionally biased region" description="Basic and acidic residues" evidence="1">
    <location>
        <begin position="994"/>
        <end position="1009"/>
    </location>
</feature>
<sequence>MALSSPMGKYGILHIVNRKNNSPAYSYPIDSEQTTFGRNDDCDIRLLYGWVSGLHCQLFFQNAKAFLTVYGLNGVIVDGCHIARNPDADGESSETTIPIMNNSQIEIYRKRFIFEYPSKELRIKAMAEPMTVKPKRTLRLSMIQSAQVFTPSKPTADVSTPKSHRRRRSETLAEQLQSPIKPFSPARPTPLANMGHESLSTADEEREITLVGPGGAQSVVVLEEEKDLVVVEAIGEDSDEEDLSDDEEIIMDKENENPFDMGRSPVHQQNKADSSSPAPIVQRSLSAGTPQSSAYTPKRPNLHRNAASAPAQTPSPAPAPTPQPARTPARRARFSLHKAVLLRSAQRQLVERERLNQLHAREPPIFDDEDDMDMADLEPEFSDEPESDPNLNVGDANVDVRLASDVDHLTVQDPEADEEDTVEAVVSPQRRGAQHAADGSFSDENQSSERSLSEGDISVESDISDINEDPEPESAPIGSRIRQSLSVLGNLLPNLLGNSAGEATAEDTEEVDIVDQKRHASKVKTEPPEEEPLHFTDSEDEDEDEDEDKAEEEEESLADDVQAPFESESSPAHTEEPAVKVEETPVQPRRLNAFMTPQVSRPNFGRVPVGRKSVALGAEAGEAGDVSWLPSRVPVSTKEVDSEEEECHDSPDEPMLKDDPVAPLDLKQVPELDEEERASRRQSALAVLAAGPRQLPTRRQSVAPHLVKTELLDSNDRRMTLAGAALEAPAGTPQHASTLAKASDYQVTVDSSDEEEPAESALSTLRKKVDYMRRQSMSQAAREKPIGPLFAENSSSDVKLEDSEELVITAGTEDVKQELEEAEQELEELEDEAETEAELSVDDGEGEHITDVEEDASEHDDSEEEHDNVQEHSDVELEDKAVDEPVDDEAIPEDAKIPVALPTGPSTPALKGIRALFRAEEVKGLGTQTPVGLDGMLELFGPEAEPEAEPIVEEKPSRLRTKSADPAPSKISKIATSSMTRAKSSQATTSKAPEVTRTRSADTRIKAEAAKSTSTTSRIARTLREPSKLPRVHTPTEEPEAPSKTSTRKAVPATTVSAVLPRRTKAAKTETEVEAKEEPAPTTSKLKAPTRRVTRTVSATSHTTDDSKPVTRTASSTSIDDKPATRRLRATASTIQEEAKPATRTTRAKATAPTRRKDTDASARPTTPTTEVADEDDPMDVIPMPESPTKRSTRTKAPVVKSEPEDDEPAPATRSRTRTAESDSSKGKRTVVKRVASKDTDENKENAAVDMPEAEVEPKAKASGLPTKTTRKAAPTTSKLPAPTKIATKTEPATTTTTRALRTRARK</sequence>
<organism evidence="3 4">
    <name type="scientific">Rhizoctonia solani</name>
    <dbReference type="NCBI Taxonomy" id="456999"/>
    <lineage>
        <taxon>Eukaryota</taxon>
        <taxon>Fungi</taxon>
        <taxon>Dikarya</taxon>
        <taxon>Basidiomycota</taxon>
        <taxon>Agaricomycotina</taxon>
        <taxon>Agaricomycetes</taxon>
        <taxon>Cantharellales</taxon>
        <taxon>Ceratobasidiaceae</taxon>
        <taxon>Rhizoctonia</taxon>
    </lineage>
</organism>
<feature type="compositionally biased region" description="Polar residues" evidence="1">
    <location>
        <begin position="266"/>
        <end position="295"/>
    </location>
</feature>
<dbReference type="OrthoDB" id="2013972at2759"/>
<evidence type="ECO:0000256" key="1">
    <source>
        <dbReference type="SAM" id="MobiDB-lite"/>
    </source>
</evidence>
<feature type="compositionally biased region" description="Basic and acidic residues" evidence="1">
    <location>
        <begin position="1236"/>
        <end position="1247"/>
    </location>
</feature>
<accession>A0A8H3BYM1</accession>
<dbReference type="Pfam" id="PF00498">
    <property type="entry name" value="FHA"/>
    <property type="match status" value="1"/>
</dbReference>
<feature type="compositionally biased region" description="Basic and acidic residues" evidence="1">
    <location>
        <begin position="1067"/>
        <end position="1079"/>
    </location>
</feature>
<dbReference type="Gene3D" id="2.60.200.20">
    <property type="match status" value="1"/>
</dbReference>
<feature type="region of interest" description="Disordered" evidence="1">
    <location>
        <begin position="150"/>
        <end position="204"/>
    </location>
</feature>
<feature type="region of interest" description="Disordered" evidence="1">
    <location>
        <begin position="774"/>
        <end position="908"/>
    </location>
</feature>
<feature type="compositionally biased region" description="Acidic residues" evidence="1">
    <location>
        <begin position="365"/>
        <end position="387"/>
    </location>
</feature>
<dbReference type="SUPFAM" id="SSF49879">
    <property type="entry name" value="SMAD/FHA domain"/>
    <property type="match status" value="1"/>
</dbReference>
<comment type="caution">
    <text evidence="3">The sequence shown here is derived from an EMBL/GenBank/DDBJ whole genome shotgun (WGS) entry which is preliminary data.</text>
</comment>
<feature type="compositionally biased region" description="Low complexity" evidence="1">
    <location>
        <begin position="1142"/>
        <end position="1153"/>
    </location>
</feature>
<feature type="region of interest" description="Disordered" evidence="1">
    <location>
        <begin position="354"/>
        <end position="607"/>
    </location>
</feature>
<protein>
    <recommendedName>
        <fullName evidence="2">FHA domain-containing protein</fullName>
    </recommendedName>
</protein>
<feature type="compositionally biased region" description="Polar residues" evidence="1">
    <location>
        <begin position="150"/>
        <end position="161"/>
    </location>
</feature>
<feature type="region of interest" description="Disordered" evidence="1">
    <location>
        <begin position="631"/>
        <end position="664"/>
    </location>
</feature>
<feature type="compositionally biased region" description="Low complexity" evidence="1">
    <location>
        <begin position="484"/>
        <end position="501"/>
    </location>
</feature>
<name>A0A8H3BYM1_9AGAM</name>